<protein>
    <recommendedName>
        <fullName evidence="1">Pertactin central region domain-containing protein</fullName>
    </recommendedName>
</protein>
<accession>A0A8T6BCD4</accession>
<dbReference type="AlphaFoldDB" id="A0A8T6BCD4"/>
<gene>
    <name evidence="2" type="ORF">GRW24_05840</name>
</gene>
<dbReference type="InterPro" id="IPR004899">
    <property type="entry name" value="Pertactin_central"/>
</dbReference>
<proteinExistence type="predicted"/>
<dbReference type="Proteomes" id="UP000447081">
    <property type="component" value="Unassembled WGS sequence"/>
</dbReference>
<organism evidence="2 3">
    <name type="scientific">Escherichia coli</name>
    <dbReference type="NCBI Taxonomy" id="562"/>
    <lineage>
        <taxon>Bacteria</taxon>
        <taxon>Pseudomonadati</taxon>
        <taxon>Pseudomonadota</taxon>
        <taxon>Gammaproteobacteria</taxon>
        <taxon>Enterobacterales</taxon>
        <taxon>Enterobacteriaceae</taxon>
        <taxon>Escherichia</taxon>
    </lineage>
</organism>
<feature type="domain" description="Pertactin central region" evidence="1">
    <location>
        <begin position="218"/>
        <end position="342"/>
    </location>
</feature>
<evidence type="ECO:0000313" key="3">
    <source>
        <dbReference type="Proteomes" id="UP000447081"/>
    </source>
</evidence>
<reference evidence="2 3" key="1">
    <citation type="submission" date="2019-12" db="EMBL/GenBank/DDBJ databases">
        <title>Enteriobacteria Tanzani isolates_10434.</title>
        <authorList>
            <person name="Subbiah M."/>
            <person name="Call D."/>
        </authorList>
    </citation>
    <scope>NUCLEOTIDE SEQUENCE [LARGE SCALE GENOMIC DNA]</scope>
    <source>
        <strain evidence="2 3">10434wG3</strain>
    </source>
</reference>
<dbReference type="Gene3D" id="2.160.20.20">
    <property type="match status" value="1"/>
</dbReference>
<dbReference type="RefSeq" id="WP_195748564.1">
    <property type="nucleotide sequence ID" value="NZ_JACXJO010000071.1"/>
</dbReference>
<dbReference type="EMBL" id="WUIG01000050">
    <property type="protein sequence ID" value="MXJ08000.1"/>
    <property type="molecule type" value="Genomic_DNA"/>
</dbReference>
<sequence length="347" mass="38065">MNDSFFYVNQLGDYNTFTANGHSTVAVVGTYLSHFYTSIPSYHFTQYSGTEYTLPYEGGKYGQDNYFTVKIKNASYFDTSEEILRGNTGKIKTSYINGDVKYMPLAVTAESYNSVFRVASGQRIMQMAVAHSPIFYDNAWLKVENGGEVADAVLNQNATAIINPGAKMSGTSLLNEQSKIMFGVSKVSPVQVDDLQMNTPDNVAIALEYINDGGLVDINNLTMRNSSFKFQRTADAREYATLNIKNLSGNGRFVINTDLSKGKGDFISVGHGTGNYHLVVADTGKEISGTAENLNLVLNKQGDAVFSLSNASGVNVPGIDGGTYTYTLQHKKSRDGEYWYLYTRGLC</sequence>
<dbReference type="InterPro" id="IPR011050">
    <property type="entry name" value="Pectin_lyase_fold/virulence"/>
</dbReference>
<name>A0A8T6BCD4_ECOLX</name>
<evidence type="ECO:0000259" key="1">
    <source>
        <dbReference type="Pfam" id="PF03212"/>
    </source>
</evidence>
<dbReference type="InterPro" id="IPR012332">
    <property type="entry name" value="Autotransporter_pectin_lyase_C"/>
</dbReference>
<evidence type="ECO:0000313" key="2">
    <source>
        <dbReference type="EMBL" id="MXJ08000.1"/>
    </source>
</evidence>
<comment type="caution">
    <text evidence="2">The sequence shown here is derived from an EMBL/GenBank/DDBJ whole genome shotgun (WGS) entry which is preliminary data.</text>
</comment>
<dbReference type="SUPFAM" id="SSF51126">
    <property type="entry name" value="Pectin lyase-like"/>
    <property type="match status" value="1"/>
</dbReference>
<dbReference type="Pfam" id="PF03212">
    <property type="entry name" value="Pertactin"/>
    <property type="match status" value="1"/>
</dbReference>